<keyword evidence="1" id="KW-0472">Membrane</keyword>
<dbReference type="PANTHER" id="PTHR38442:SF1">
    <property type="entry name" value="INNER MEMBRANE PROTEIN"/>
    <property type="match status" value="1"/>
</dbReference>
<keyword evidence="1" id="KW-0812">Transmembrane</keyword>
<feature type="transmembrane region" description="Helical" evidence="1">
    <location>
        <begin position="17"/>
        <end position="35"/>
    </location>
</feature>
<keyword evidence="1" id="KW-1133">Transmembrane helix</keyword>
<name>A0A0R0AQY3_9GAMM</name>
<sequence length="428" mass="47862">MNTPCDPRRAQLRRLKAYALAMLLAMLAGFIVSHLNDERGIWAWVGAFCEAATVGALADWFAVVALFRRPLNLPIPHTAIIPRNKERIADSLAVFVRDHFLEPQALLAKLKVFDPATRLGEWLSQPAQARMLAGMARGWAVQALDLLDEAAVRRSIQGFVVQQLRQWNAAATAGDLLGLLTADNRHQRVLDEGLTRIGTWLDTDSVRQQASALIVRYIRKEWPKLASTVDWVKPVDEIGDSLADRLACAALEELQAVLSQPEHPLRQDYARWLGDYMRRLREDPALANRVDALKQQMLDHPALQDYVQGLWQRVHGFLREDLAREDSALAGHLERSLGQLGAAISRDPALRDALNQHMLAGAGKLTNRLRAGVTTHIAQTVKGWDEEKLVEQLELSVGRDLQYIRFNGTLVGGLIGLLLHALTGWLRF</sequence>
<evidence type="ECO:0000313" key="3">
    <source>
        <dbReference type="Proteomes" id="UP000050836"/>
    </source>
</evidence>
<dbReference type="PANTHER" id="PTHR38442">
    <property type="entry name" value="INNER MEMBRANE PROTEIN-RELATED"/>
    <property type="match status" value="1"/>
</dbReference>
<reference evidence="2 3" key="1">
    <citation type="submission" date="2015-10" db="EMBL/GenBank/DDBJ databases">
        <title>Genome sequencing and analysis of members of genus Stenotrophomonas.</title>
        <authorList>
            <person name="Patil P.P."/>
            <person name="Midha S."/>
            <person name="Patil P.B."/>
        </authorList>
    </citation>
    <scope>NUCLEOTIDE SEQUENCE [LARGE SCALE GENOMIC DNA]</scope>
    <source>
        <strain evidence="2 3">JCM 9942</strain>
    </source>
</reference>
<proteinExistence type="predicted"/>
<protein>
    <recommendedName>
        <fullName evidence="4">DUF445 domain-containing protein</fullName>
    </recommendedName>
</protein>
<dbReference type="InterPro" id="IPR007383">
    <property type="entry name" value="DUF445"/>
</dbReference>
<feature type="transmembrane region" description="Helical" evidence="1">
    <location>
        <begin position="41"/>
        <end position="67"/>
    </location>
</feature>
<dbReference type="Pfam" id="PF04286">
    <property type="entry name" value="DUF445"/>
    <property type="match status" value="1"/>
</dbReference>
<dbReference type="EMBL" id="LLXS01000009">
    <property type="protein sequence ID" value="KRG44094.1"/>
    <property type="molecule type" value="Genomic_DNA"/>
</dbReference>
<evidence type="ECO:0000313" key="2">
    <source>
        <dbReference type="EMBL" id="KRG44094.1"/>
    </source>
</evidence>
<dbReference type="AlphaFoldDB" id="A0A0R0AQY3"/>
<gene>
    <name evidence="2" type="ORF">ARC78_05925</name>
</gene>
<evidence type="ECO:0000256" key="1">
    <source>
        <dbReference type="SAM" id="Phobius"/>
    </source>
</evidence>
<accession>A0A0R0AQY3</accession>
<dbReference type="GO" id="GO:0005886">
    <property type="term" value="C:plasma membrane"/>
    <property type="evidence" value="ECO:0007669"/>
    <property type="project" value="TreeGrafter"/>
</dbReference>
<organism evidence="2 3">
    <name type="scientific">Stenotrophomonas pictorum JCM 9942</name>
    <dbReference type="NCBI Taxonomy" id="1236960"/>
    <lineage>
        <taxon>Bacteria</taxon>
        <taxon>Pseudomonadati</taxon>
        <taxon>Pseudomonadota</taxon>
        <taxon>Gammaproteobacteria</taxon>
        <taxon>Lysobacterales</taxon>
        <taxon>Lysobacteraceae</taxon>
        <taxon>Stenotrophomonas</taxon>
    </lineage>
</organism>
<keyword evidence="3" id="KW-1185">Reference proteome</keyword>
<dbReference type="Proteomes" id="UP000050836">
    <property type="component" value="Unassembled WGS sequence"/>
</dbReference>
<comment type="caution">
    <text evidence="2">The sequence shown here is derived from an EMBL/GenBank/DDBJ whole genome shotgun (WGS) entry which is preliminary data.</text>
</comment>
<evidence type="ECO:0008006" key="4">
    <source>
        <dbReference type="Google" id="ProtNLM"/>
    </source>
</evidence>